<accession>A0A2U2N0T8</accession>
<feature type="region of interest" description="Disordered" evidence="1">
    <location>
        <begin position="33"/>
        <end position="72"/>
    </location>
</feature>
<dbReference type="OrthoDB" id="414967at2"/>
<protein>
    <submittedName>
        <fullName evidence="2">Uncharacterized protein</fullName>
    </submittedName>
</protein>
<feature type="region of interest" description="Disordered" evidence="1">
    <location>
        <begin position="282"/>
        <end position="333"/>
    </location>
</feature>
<gene>
    <name evidence="2" type="ORF">DF196_11960</name>
</gene>
<evidence type="ECO:0000313" key="3">
    <source>
        <dbReference type="Proteomes" id="UP000245876"/>
    </source>
</evidence>
<organism evidence="2 3">
    <name type="scientific">Bifidobacterium callitrichidarum</name>
    <dbReference type="NCBI Taxonomy" id="2052941"/>
    <lineage>
        <taxon>Bacteria</taxon>
        <taxon>Bacillati</taxon>
        <taxon>Actinomycetota</taxon>
        <taxon>Actinomycetes</taxon>
        <taxon>Bifidobacteriales</taxon>
        <taxon>Bifidobacteriaceae</taxon>
        <taxon>Bifidobacterium</taxon>
    </lineage>
</organism>
<dbReference type="RefSeq" id="WP_109058033.1">
    <property type="nucleotide sequence ID" value="NZ_QFFM01000033.1"/>
</dbReference>
<dbReference type="AlphaFoldDB" id="A0A2U2N0T8"/>
<sequence length="333" mass="36025">MNSKKIIAIIAAIVLVAGLATGWVMWRRHVTGNEKDTEQSQTVDKKKPSKKTETQSETDKQNTEAGKPTQTDRAALELAIQYEKNARDWGTDSTVNPATYAQQDAAAVVAALRTPALGDNPLTALISFKPDKDAGPTVVSIPCQRGYQTSCSTQLTMGDWWNKEALGTGTRWVKGPVAKVEGDNIRVTGTVRSILVQDTDTYGAGDYSAITPAWKNYEVNDLLTIRDNKVASVKHETSDPWWIDPWMQEWDDTMANNLTTATRYAIPVKGQPDMGLSHYGESPLLGAPQTGGDDGVDWSAWKDLKIPAGGGSAGQPASQCQNPLPDGSCPSSF</sequence>
<dbReference type="EMBL" id="QFFM01000033">
    <property type="protein sequence ID" value="PWG62667.1"/>
    <property type="molecule type" value="Genomic_DNA"/>
</dbReference>
<comment type="caution">
    <text evidence="2">The sequence shown here is derived from an EMBL/GenBank/DDBJ whole genome shotgun (WGS) entry which is preliminary data.</text>
</comment>
<keyword evidence="3" id="KW-1185">Reference proteome</keyword>
<evidence type="ECO:0000313" key="2">
    <source>
        <dbReference type="EMBL" id="PWG62667.1"/>
    </source>
</evidence>
<name>A0A2U2N0T8_9BIFI</name>
<reference evidence="2 3" key="1">
    <citation type="journal article" date="2018" name="Int. J. Syst. Evol. Microbiol.">
        <title>Bifidobacterium callitrichidarum sp. nov. from the faeces of the emperor tamarin (Saguinus imperator).</title>
        <authorList>
            <person name="Modesto M."/>
            <person name="Michelini S."/>
            <person name="Sansosti M.C."/>
            <person name="De Filippo C."/>
            <person name="Cavalieri D."/>
            <person name="Qvirist L."/>
            <person name="Andlid T."/>
            <person name="Spiezio C."/>
            <person name="Sandri C."/>
            <person name="Pascarelli S."/>
            <person name="Sgorbati B."/>
            <person name="Mattarelli P."/>
        </authorList>
    </citation>
    <scope>NUCLEOTIDE SEQUENCE [LARGE SCALE GENOMIC DNA]</scope>
    <source>
        <strain evidence="2 3">TRI 5</strain>
    </source>
</reference>
<dbReference type="Proteomes" id="UP000245876">
    <property type="component" value="Unassembled WGS sequence"/>
</dbReference>
<evidence type="ECO:0000256" key="1">
    <source>
        <dbReference type="SAM" id="MobiDB-lite"/>
    </source>
</evidence>
<proteinExistence type="predicted"/>
<feature type="compositionally biased region" description="Basic and acidic residues" evidence="1">
    <location>
        <begin position="33"/>
        <end position="62"/>
    </location>
</feature>